<evidence type="ECO:0000313" key="2">
    <source>
        <dbReference type="EMBL" id="KJH48473.1"/>
    </source>
</evidence>
<proteinExistence type="predicted"/>
<dbReference type="OrthoDB" id="1668230at2759"/>
<dbReference type="GO" id="GO:0005524">
    <property type="term" value="F:ATP binding"/>
    <property type="evidence" value="ECO:0007669"/>
    <property type="project" value="InterPro"/>
</dbReference>
<name>A0A0D8XV31_DICVI</name>
<reference evidence="2" key="1">
    <citation type="submission" date="2013-11" db="EMBL/GenBank/DDBJ databases">
        <title>Draft genome of the bovine lungworm Dictyocaulus viviparus.</title>
        <authorList>
            <person name="Mitreva M."/>
        </authorList>
    </citation>
    <scope>NUCLEOTIDE SEQUENCE [LARGE SCALE GENOMIC DNA]</scope>
    <source>
        <strain evidence="2">HannoverDv2000</strain>
    </source>
</reference>
<dbReference type="Gene3D" id="1.10.510.10">
    <property type="entry name" value="Transferase(Phosphotransferase) domain 1"/>
    <property type="match status" value="1"/>
</dbReference>
<dbReference type="Proteomes" id="UP000053766">
    <property type="component" value="Unassembled WGS sequence"/>
</dbReference>
<evidence type="ECO:0000259" key="1">
    <source>
        <dbReference type="PROSITE" id="PS50011"/>
    </source>
</evidence>
<dbReference type="EMBL" id="KN716266">
    <property type="protein sequence ID" value="KJH48473.1"/>
    <property type="molecule type" value="Genomic_DNA"/>
</dbReference>
<gene>
    <name evidence="2" type="ORF">DICVIV_05383</name>
</gene>
<dbReference type="PROSITE" id="PS50011">
    <property type="entry name" value="PROTEIN_KINASE_DOM"/>
    <property type="match status" value="1"/>
</dbReference>
<dbReference type="GO" id="GO:0004672">
    <property type="term" value="F:protein kinase activity"/>
    <property type="evidence" value="ECO:0007669"/>
    <property type="project" value="InterPro"/>
</dbReference>
<accession>A0A0D8XV31</accession>
<protein>
    <recommendedName>
        <fullName evidence="1">Protein kinase domain-containing protein</fullName>
    </recommendedName>
</protein>
<dbReference type="SUPFAM" id="SSF56112">
    <property type="entry name" value="Protein kinase-like (PK-like)"/>
    <property type="match status" value="1"/>
</dbReference>
<dbReference type="InterPro" id="IPR000719">
    <property type="entry name" value="Prot_kinase_dom"/>
</dbReference>
<organism evidence="2 3">
    <name type="scientific">Dictyocaulus viviparus</name>
    <name type="common">Bovine lungworm</name>
    <dbReference type="NCBI Taxonomy" id="29172"/>
    <lineage>
        <taxon>Eukaryota</taxon>
        <taxon>Metazoa</taxon>
        <taxon>Ecdysozoa</taxon>
        <taxon>Nematoda</taxon>
        <taxon>Chromadorea</taxon>
        <taxon>Rhabditida</taxon>
        <taxon>Rhabditina</taxon>
        <taxon>Rhabditomorpha</taxon>
        <taxon>Strongyloidea</taxon>
        <taxon>Metastrongylidae</taxon>
        <taxon>Dictyocaulus</taxon>
    </lineage>
</organism>
<dbReference type="AlphaFoldDB" id="A0A0D8XV31"/>
<evidence type="ECO:0000313" key="3">
    <source>
        <dbReference type="Proteomes" id="UP000053766"/>
    </source>
</evidence>
<sequence length="213" mass="24568">MYECLHLESTSRNCSDELEYSDDCNRRTRVAKYIVTLENRGGRSKRASEISYLHRWEENALKSMQNECDAYDGMTLEQFFHKHGPFPIEEHIAALILRNIASAVMFLHSRDVVHGSLDSSSIVIDSNFHAKLIVSTSIHRVRPSKPGMKPKAEDVHSLGILLYRMLTGHTAKFNETEEEYSIRSKSEIPFKSHETDMPETEFKAFIYKNRRGV</sequence>
<dbReference type="InterPro" id="IPR011009">
    <property type="entry name" value="Kinase-like_dom_sf"/>
</dbReference>
<keyword evidence="3" id="KW-1185">Reference proteome</keyword>
<feature type="domain" description="Protein kinase" evidence="1">
    <location>
        <begin position="1"/>
        <end position="213"/>
    </location>
</feature>